<gene>
    <name evidence="1" type="ORF">PR048_003320</name>
</gene>
<name>A0ABQ9IMS0_9NEOP</name>
<keyword evidence="2" id="KW-1185">Reference proteome</keyword>
<reference evidence="1 2" key="1">
    <citation type="submission" date="2023-02" db="EMBL/GenBank/DDBJ databases">
        <title>LHISI_Scaffold_Assembly.</title>
        <authorList>
            <person name="Stuart O.P."/>
            <person name="Cleave R."/>
            <person name="Magrath M.J.L."/>
            <person name="Mikheyev A.S."/>
        </authorList>
    </citation>
    <scope>NUCLEOTIDE SEQUENCE [LARGE SCALE GENOMIC DNA]</scope>
    <source>
        <strain evidence="1">Daus_M_001</strain>
        <tissue evidence="1">Leg muscle</tissue>
    </source>
</reference>
<organism evidence="1 2">
    <name type="scientific">Dryococelus australis</name>
    <dbReference type="NCBI Taxonomy" id="614101"/>
    <lineage>
        <taxon>Eukaryota</taxon>
        <taxon>Metazoa</taxon>
        <taxon>Ecdysozoa</taxon>
        <taxon>Arthropoda</taxon>
        <taxon>Hexapoda</taxon>
        <taxon>Insecta</taxon>
        <taxon>Pterygota</taxon>
        <taxon>Neoptera</taxon>
        <taxon>Polyneoptera</taxon>
        <taxon>Phasmatodea</taxon>
        <taxon>Verophasmatodea</taxon>
        <taxon>Anareolatae</taxon>
        <taxon>Phasmatidae</taxon>
        <taxon>Eurycanthinae</taxon>
        <taxon>Dryococelus</taxon>
    </lineage>
</organism>
<dbReference type="Proteomes" id="UP001159363">
    <property type="component" value="Chromosome 1"/>
</dbReference>
<evidence type="ECO:0000313" key="1">
    <source>
        <dbReference type="EMBL" id="KAJ8897962.1"/>
    </source>
</evidence>
<proteinExistence type="predicted"/>
<protein>
    <submittedName>
        <fullName evidence="1">Uncharacterized protein</fullName>
    </submittedName>
</protein>
<comment type="caution">
    <text evidence="1">The sequence shown here is derived from an EMBL/GenBank/DDBJ whole genome shotgun (WGS) entry which is preliminary data.</text>
</comment>
<dbReference type="EMBL" id="JARBHB010000001">
    <property type="protein sequence ID" value="KAJ8897962.1"/>
    <property type="molecule type" value="Genomic_DNA"/>
</dbReference>
<sequence>MKYVHRKQLVKSFIVELKPIQCHYSRSKTVSKQYLPSNLSITAMWEQYNGDHEEELCKVLLAFPVVCQSFIPPDYVLGKIERTLKKMPEIVDPIEYESVISKFGSVIHLGDDCSVYNWKSAADDVLKPPTSWHFQFQKSKRIILTCFNDGNVVVQGEPNFMIEVGQLKSIVRKGKCLISLKPTNIAKGIQIGGSKLEDVCRLLTTHFGDQWESVERLRYYKTVLRANEEDTAVEDTDTDFDVLPDDNAIQI</sequence>
<evidence type="ECO:0000313" key="2">
    <source>
        <dbReference type="Proteomes" id="UP001159363"/>
    </source>
</evidence>
<accession>A0ABQ9IMS0</accession>